<accession>A0ABN9U7C8</accession>
<evidence type="ECO:0000256" key="2">
    <source>
        <dbReference type="ARBA" id="ARBA00022670"/>
    </source>
</evidence>
<proteinExistence type="inferred from homology"/>
<evidence type="ECO:0000256" key="1">
    <source>
        <dbReference type="ARBA" id="ARBA00009136"/>
    </source>
</evidence>
<feature type="compositionally biased region" description="Basic and acidic residues" evidence="5">
    <location>
        <begin position="83"/>
        <end position="94"/>
    </location>
</feature>
<feature type="compositionally biased region" description="Low complexity" evidence="5">
    <location>
        <begin position="1"/>
        <end position="12"/>
    </location>
</feature>
<dbReference type="PANTHER" id="PTHR12917">
    <property type="entry name" value="ASPARTYL PROTEASE DDI-RELATED"/>
    <property type="match status" value="1"/>
</dbReference>
<dbReference type="InterPro" id="IPR019103">
    <property type="entry name" value="Peptidase_aspartic_DDI1-type"/>
</dbReference>
<gene>
    <name evidence="7" type="ORF">PCOR1329_LOCUS45524</name>
</gene>
<dbReference type="Gene3D" id="2.40.70.10">
    <property type="entry name" value="Acid Proteases"/>
    <property type="match status" value="1"/>
</dbReference>
<evidence type="ECO:0000256" key="5">
    <source>
        <dbReference type="SAM" id="MobiDB-lite"/>
    </source>
</evidence>
<name>A0ABN9U7C8_9DINO</name>
<evidence type="ECO:0000256" key="4">
    <source>
        <dbReference type="ARBA" id="ARBA00022801"/>
    </source>
</evidence>
<feature type="region of interest" description="Disordered" evidence="5">
    <location>
        <begin position="1"/>
        <end position="94"/>
    </location>
</feature>
<dbReference type="Pfam" id="PF09668">
    <property type="entry name" value="Asp_protease"/>
    <property type="match status" value="1"/>
</dbReference>
<dbReference type="EMBL" id="CAUYUJ010015475">
    <property type="protein sequence ID" value="CAK0854400.1"/>
    <property type="molecule type" value="Genomic_DNA"/>
</dbReference>
<organism evidence="7 8">
    <name type="scientific">Prorocentrum cordatum</name>
    <dbReference type="NCBI Taxonomy" id="2364126"/>
    <lineage>
        <taxon>Eukaryota</taxon>
        <taxon>Sar</taxon>
        <taxon>Alveolata</taxon>
        <taxon>Dinophyceae</taxon>
        <taxon>Prorocentrales</taxon>
        <taxon>Prorocentraceae</taxon>
        <taxon>Prorocentrum</taxon>
    </lineage>
</organism>
<dbReference type="InterPro" id="IPR021109">
    <property type="entry name" value="Peptidase_aspartic_dom_sf"/>
</dbReference>
<dbReference type="SUPFAM" id="SSF50630">
    <property type="entry name" value="Acid proteases"/>
    <property type="match status" value="1"/>
</dbReference>
<evidence type="ECO:0000313" key="8">
    <source>
        <dbReference type="Proteomes" id="UP001189429"/>
    </source>
</evidence>
<sequence length="284" mass="30464">MAAAGPTTGSRRAPPPRARARRRAGRRRPRAATRRLRPTSSRRRSARTSLPPATTRSRRVGETSLFAGGPWRAASPAAGGSPRRSESSTARDEALARALAREDGDPADAALARRLALAPEGGLAEPWQAPASAHEAVPGHADFGTDQGMIFVACDIAGTRTEMMVDTGAQMSVISLPTARRLGLMGRLDQSQQGVAAGVGHARIYGKLRRVPIRLGHVEFELDLSVLGVDDDLLMLGIDQMHRFNVIVDLQQRCLVFGGRDGIEVPFLPPRPRVPRLSAGCPQM</sequence>
<comment type="caution">
    <text evidence="7">The sequence shown here is derived from an EMBL/GenBank/DDBJ whole genome shotgun (WGS) entry which is preliminary data.</text>
</comment>
<evidence type="ECO:0000313" key="7">
    <source>
        <dbReference type="EMBL" id="CAK0854400.1"/>
    </source>
</evidence>
<keyword evidence="3" id="KW-0064">Aspartyl protease</keyword>
<evidence type="ECO:0000256" key="3">
    <source>
        <dbReference type="ARBA" id="ARBA00022750"/>
    </source>
</evidence>
<protein>
    <recommendedName>
        <fullName evidence="6">Aspartic peptidase DDI1-type domain-containing protein</fullName>
    </recommendedName>
</protein>
<keyword evidence="8" id="KW-1185">Reference proteome</keyword>
<dbReference type="Proteomes" id="UP001189429">
    <property type="component" value="Unassembled WGS sequence"/>
</dbReference>
<keyword evidence="2" id="KW-0645">Protease</keyword>
<comment type="similarity">
    <text evidence="1">Belongs to the DDI1 family.</text>
</comment>
<evidence type="ECO:0000259" key="6">
    <source>
        <dbReference type="Pfam" id="PF09668"/>
    </source>
</evidence>
<feature type="domain" description="Aspartic peptidase DDI1-type" evidence="6">
    <location>
        <begin position="148"/>
        <end position="249"/>
    </location>
</feature>
<dbReference type="PANTHER" id="PTHR12917:SF1">
    <property type="entry name" value="AT13091P"/>
    <property type="match status" value="1"/>
</dbReference>
<feature type="compositionally biased region" description="Basic residues" evidence="5">
    <location>
        <begin position="18"/>
        <end position="46"/>
    </location>
</feature>
<keyword evidence="4" id="KW-0378">Hydrolase</keyword>
<reference evidence="7" key="1">
    <citation type="submission" date="2023-10" db="EMBL/GenBank/DDBJ databases">
        <authorList>
            <person name="Chen Y."/>
            <person name="Shah S."/>
            <person name="Dougan E. K."/>
            <person name="Thang M."/>
            <person name="Chan C."/>
        </authorList>
    </citation>
    <scope>NUCLEOTIDE SEQUENCE [LARGE SCALE GENOMIC DNA]</scope>
</reference>